<name>A0A1M6S4I5_9FIRM</name>
<dbReference type="AlphaFoldDB" id="A0A1M6S4I5"/>
<dbReference type="Proteomes" id="UP000184301">
    <property type="component" value="Unassembled WGS sequence"/>
</dbReference>
<dbReference type="InterPro" id="IPR023198">
    <property type="entry name" value="PGP-like_dom2"/>
</dbReference>
<dbReference type="SFLD" id="SFLDS00003">
    <property type="entry name" value="Haloacid_Dehalogenase"/>
    <property type="match status" value="1"/>
</dbReference>
<dbReference type="InterPro" id="IPR036412">
    <property type="entry name" value="HAD-like_sf"/>
</dbReference>
<evidence type="ECO:0000313" key="1">
    <source>
        <dbReference type="EMBL" id="SHK39428.1"/>
    </source>
</evidence>
<reference evidence="1 2" key="1">
    <citation type="submission" date="2016-11" db="EMBL/GenBank/DDBJ databases">
        <authorList>
            <person name="Jaros S."/>
            <person name="Januszkiewicz K."/>
            <person name="Wedrychowicz H."/>
        </authorList>
    </citation>
    <scope>NUCLEOTIDE SEQUENCE [LARGE SCALE GENOMIC DNA]</scope>
    <source>
        <strain evidence="1 2">DSM 15480</strain>
    </source>
</reference>
<keyword evidence="2" id="KW-1185">Reference proteome</keyword>
<proteinExistence type="predicted"/>
<sequence>MNINHTTPDIKAIIFDMDGLIFDSERVVKRSWDIAGEMLALGPIGSNHIHNTLGFNVVRREQYFKGVFGEDFPMERFNQITRKVFREIADTEGVAMKPGVIELLKFAKENGIRTAVATSSRREHSSQMLQDAGIWSFFDGAVFGDMVANAKPDPEIYIKAANAIHAAPVNCIALEDSPAGIQSSHAAGMYPIMIPDLVQPTDEIKKLCWKKFKSLNDVVAMLKA</sequence>
<dbReference type="InterPro" id="IPR006439">
    <property type="entry name" value="HAD-SF_hydro_IA"/>
</dbReference>
<organism evidence="1 2">
    <name type="scientific">Hespellia stercorisuis DSM 15480</name>
    <dbReference type="NCBI Taxonomy" id="1121950"/>
    <lineage>
        <taxon>Bacteria</taxon>
        <taxon>Bacillati</taxon>
        <taxon>Bacillota</taxon>
        <taxon>Clostridia</taxon>
        <taxon>Lachnospirales</taxon>
        <taxon>Lachnospiraceae</taxon>
        <taxon>Hespellia</taxon>
    </lineage>
</organism>
<dbReference type="PANTHER" id="PTHR18901:SF38">
    <property type="entry name" value="PSEUDOURIDINE-5'-PHOSPHATASE"/>
    <property type="match status" value="1"/>
</dbReference>
<dbReference type="SUPFAM" id="SSF56784">
    <property type="entry name" value="HAD-like"/>
    <property type="match status" value="1"/>
</dbReference>
<dbReference type="Gene3D" id="3.40.50.1000">
    <property type="entry name" value="HAD superfamily/HAD-like"/>
    <property type="match status" value="1"/>
</dbReference>
<dbReference type="RefSeq" id="WP_073111618.1">
    <property type="nucleotide sequence ID" value="NZ_FQZY01000046.1"/>
</dbReference>
<dbReference type="EMBL" id="FQZY01000046">
    <property type="protein sequence ID" value="SHK39428.1"/>
    <property type="molecule type" value="Genomic_DNA"/>
</dbReference>
<dbReference type="NCBIfam" id="TIGR01509">
    <property type="entry name" value="HAD-SF-IA-v3"/>
    <property type="match status" value="1"/>
</dbReference>
<dbReference type="CDD" id="cd07505">
    <property type="entry name" value="HAD_BPGM-like"/>
    <property type="match status" value="1"/>
</dbReference>
<accession>A0A1M6S4I5</accession>
<evidence type="ECO:0000313" key="2">
    <source>
        <dbReference type="Proteomes" id="UP000184301"/>
    </source>
</evidence>
<dbReference type="PRINTS" id="PR00413">
    <property type="entry name" value="HADHALOGNASE"/>
</dbReference>
<gene>
    <name evidence="1" type="ORF">SAMN02745243_02844</name>
</gene>
<dbReference type="PANTHER" id="PTHR18901">
    <property type="entry name" value="2-DEOXYGLUCOSE-6-PHOSPHATE PHOSPHATASE 2"/>
    <property type="match status" value="1"/>
</dbReference>
<dbReference type="Pfam" id="PF13419">
    <property type="entry name" value="HAD_2"/>
    <property type="match status" value="1"/>
</dbReference>
<dbReference type="InterPro" id="IPR023214">
    <property type="entry name" value="HAD_sf"/>
</dbReference>
<dbReference type="SFLD" id="SFLDG01129">
    <property type="entry name" value="C1.5:_HAD__Beta-PGM__Phosphata"/>
    <property type="match status" value="1"/>
</dbReference>
<protein>
    <submittedName>
        <fullName evidence="1">Haloacid dehalogenase superfamily, subfamily IA, variant 3 with third motif having DD or ED</fullName>
    </submittedName>
</protein>
<dbReference type="Gene3D" id="1.10.150.240">
    <property type="entry name" value="Putative phosphatase, domain 2"/>
    <property type="match status" value="1"/>
</dbReference>
<dbReference type="STRING" id="1121950.SAMN02745243_02844"/>
<dbReference type="InterPro" id="IPR041492">
    <property type="entry name" value="HAD_2"/>
</dbReference>
<dbReference type="OrthoDB" id="9797743at2"/>